<reference evidence="1" key="1">
    <citation type="submission" date="2019-08" db="EMBL/GenBank/DDBJ databases">
        <authorList>
            <person name="Kucharzyk K."/>
            <person name="Murdoch R.W."/>
            <person name="Higgins S."/>
            <person name="Loffler F."/>
        </authorList>
    </citation>
    <scope>NUCLEOTIDE SEQUENCE</scope>
</reference>
<protein>
    <recommendedName>
        <fullName evidence="2">Alanine racemase C-terminal domain-containing protein</fullName>
    </recommendedName>
</protein>
<dbReference type="AlphaFoldDB" id="A0A645HSZ3"/>
<gene>
    <name evidence="1" type="ORF">SDC9_189146</name>
</gene>
<dbReference type="InterPro" id="IPR009006">
    <property type="entry name" value="Ala_racemase/Decarboxylase_C"/>
</dbReference>
<dbReference type="Gene3D" id="2.40.37.10">
    <property type="entry name" value="Lyase, Ornithine Decarboxylase, Chain A, domain 1"/>
    <property type="match status" value="1"/>
</dbReference>
<evidence type="ECO:0000313" key="1">
    <source>
        <dbReference type="EMBL" id="MPN41592.1"/>
    </source>
</evidence>
<dbReference type="GO" id="GO:0003824">
    <property type="term" value="F:catalytic activity"/>
    <property type="evidence" value="ECO:0007669"/>
    <property type="project" value="InterPro"/>
</dbReference>
<sequence length="58" mass="6429">MTDIPNVGIGDTVTLIGQDGEESIDVYELKARSKTTIGYVLAAISQRPLRVYKEFDKI</sequence>
<dbReference type="EMBL" id="VSSQ01098749">
    <property type="protein sequence ID" value="MPN41592.1"/>
    <property type="molecule type" value="Genomic_DNA"/>
</dbReference>
<accession>A0A645HSZ3</accession>
<name>A0A645HSZ3_9ZZZZ</name>
<evidence type="ECO:0008006" key="2">
    <source>
        <dbReference type="Google" id="ProtNLM"/>
    </source>
</evidence>
<organism evidence="1">
    <name type="scientific">bioreactor metagenome</name>
    <dbReference type="NCBI Taxonomy" id="1076179"/>
    <lineage>
        <taxon>unclassified sequences</taxon>
        <taxon>metagenomes</taxon>
        <taxon>ecological metagenomes</taxon>
    </lineage>
</organism>
<dbReference type="SUPFAM" id="SSF50621">
    <property type="entry name" value="Alanine racemase C-terminal domain-like"/>
    <property type="match status" value="1"/>
</dbReference>
<proteinExistence type="predicted"/>
<comment type="caution">
    <text evidence="1">The sequence shown here is derived from an EMBL/GenBank/DDBJ whole genome shotgun (WGS) entry which is preliminary data.</text>
</comment>